<dbReference type="InterPro" id="IPR013783">
    <property type="entry name" value="Ig-like_fold"/>
</dbReference>
<name>A0A1H3WVY4_9EURY</name>
<gene>
    <name evidence="2" type="ORF">SAMN04488065_1186</name>
</gene>
<dbReference type="AlphaFoldDB" id="A0A1H3WVY4"/>
<evidence type="ECO:0000313" key="2">
    <source>
        <dbReference type="EMBL" id="SDZ91337.1"/>
    </source>
</evidence>
<organism evidence="2 3">
    <name type="scientific">Haloplanus vescus</name>
    <dbReference type="NCBI Taxonomy" id="555874"/>
    <lineage>
        <taxon>Archaea</taxon>
        <taxon>Methanobacteriati</taxon>
        <taxon>Methanobacteriota</taxon>
        <taxon>Stenosarchaea group</taxon>
        <taxon>Halobacteria</taxon>
        <taxon>Halobacteriales</taxon>
        <taxon>Haloferacaceae</taxon>
        <taxon>Haloplanus</taxon>
    </lineage>
</organism>
<evidence type="ECO:0000256" key="1">
    <source>
        <dbReference type="SAM" id="Phobius"/>
    </source>
</evidence>
<dbReference type="PANTHER" id="PTHR35902">
    <property type="entry name" value="S-LAYER DOMAIN-LIKE PROTEIN-RELATED"/>
    <property type="match status" value="1"/>
</dbReference>
<keyword evidence="3" id="KW-1185">Reference proteome</keyword>
<sequence length="550" mass="57904">MTRKTPRNSRSVTVALTAVLVMGLAVGALPTMATAQTSQSGNVIGHPDVTFATSSGSLSAGTTTDLTVSVVNRGLITTHGPSQYEDEVMTARGLTFEVDDGNAPVTVQTGQVSLGNFQTGSAEQTVSITVPKDAEPGTYRLPVEYEYSHTRHVRYGPSGPTEGSDTTRTETDSITIRIEEDARFEIVGTDATTQVGDDSDISFTLRNTGSEIASGASVTAESKSSSLTFESGDTSSTASVGDWEAGTNRTLTYNAALESGSAVRDYALDLVVDYDDIDGISRTADPLTTTVESTPAQSFAFSDVSSSLRVGEDGDIVGTLENTGSKPVRSVAIRPVNTSEAVIPSEDSTAVGSLDPGESTSFRVPFEITSEAVVGEKLLDVEVRYRDGEGDQRTYDKLDLPATIEPERDEFELAVSDRTITAGSSRVVTVEVTNNLDETVTDMEARLFADDPLSAGASDTSYIESLAPGESATLAFEVTAASAATAGSTYPISFDVRYTDSDGNTHLSDTFRKPLDAVEPQNTGGPPLPLVLGAGIVVVGGIVLLYRRRQ</sequence>
<dbReference type="EMBL" id="FNQT01000001">
    <property type="protein sequence ID" value="SDZ91337.1"/>
    <property type="molecule type" value="Genomic_DNA"/>
</dbReference>
<dbReference type="PANTHER" id="PTHR35902:SF3">
    <property type="entry name" value="NPCBM-ASSOCIATED, NEW3 DOMAIN OF ALPHA-GALACTOSIDASE"/>
    <property type="match status" value="1"/>
</dbReference>
<proteinExistence type="predicted"/>
<keyword evidence="1" id="KW-0472">Membrane</keyword>
<feature type="transmembrane region" description="Helical" evidence="1">
    <location>
        <begin position="528"/>
        <end position="546"/>
    </location>
</feature>
<dbReference type="Proteomes" id="UP000236755">
    <property type="component" value="Unassembled WGS sequence"/>
</dbReference>
<keyword evidence="1" id="KW-0812">Transmembrane</keyword>
<dbReference type="STRING" id="555874.SAMN04488065_1186"/>
<accession>A0A1H3WVY4</accession>
<keyword evidence="1" id="KW-1133">Transmembrane helix</keyword>
<evidence type="ECO:0000313" key="3">
    <source>
        <dbReference type="Proteomes" id="UP000236755"/>
    </source>
</evidence>
<protein>
    <submittedName>
        <fullName evidence="2">Sialidase-1</fullName>
    </submittedName>
</protein>
<reference evidence="2 3" key="1">
    <citation type="submission" date="2016-10" db="EMBL/GenBank/DDBJ databases">
        <authorList>
            <person name="de Groot N.N."/>
        </authorList>
    </citation>
    <scope>NUCLEOTIDE SEQUENCE [LARGE SCALE GENOMIC DNA]</scope>
    <source>
        <strain evidence="2 3">CGMCC 1.8712</strain>
    </source>
</reference>
<dbReference type="Gene3D" id="2.60.40.10">
    <property type="entry name" value="Immunoglobulins"/>
    <property type="match status" value="1"/>
</dbReference>